<reference evidence="7 8" key="1">
    <citation type="submission" date="2020-12" db="EMBL/GenBank/DDBJ databases">
        <title>Metabolic potential, ecology and presence of endohyphal bacteria is reflected in genomic diversity of Mucoromycotina.</title>
        <authorList>
            <person name="Muszewska A."/>
            <person name="Okrasinska A."/>
            <person name="Steczkiewicz K."/>
            <person name="Drgas O."/>
            <person name="Orlowska M."/>
            <person name="Perlinska-Lenart U."/>
            <person name="Aleksandrzak-Piekarczyk T."/>
            <person name="Szatraj K."/>
            <person name="Zielenkiewicz U."/>
            <person name="Pilsyk S."/>
            <person name="Malc E."/>
            <person name="Mieczkowski P."/>
            <person name="Kruszewska J.S."/>
            <person name="Biernat P."/>
            <person name="Pawlowska J."/>
        </authorList>
    </citation>
    <scope>NUCLEOTIDE SEQUENCE [LARGE SCALE GENOMIC DNA]</scope>
    <source>
        <strain evidence="7 8">CBS 142.35</strain>
    </source>
</reference>
<sequence length="315" mass="34973">MPFQTGSSSRNPLGALHDEFNSMPYSSSPNVSSPTLSFSRQASAMSIDRDESSTVDDNDTESVSNSVSESQHDSSIKETSFIFKYGYGQRFTDDKGAPRIKCLVGNCNSSFASKDSSTSGLVKHLQNKHQITADNGPHTGAKRPGGPMDLFVQAKRPRVFTADDFIKTFIKFIVKTKLPFTMAENDDLQELLNIAQSATAMEMVKLPSTDTITRKTKEEYDFYKKKTAWTSPYNDAFLAVTGHWISTSTWTMHEVILGFQPLNGSHSAENLAASFLEIINDVNLGPKLFTITTDNASNIKRMALEIEKYTEEKGW</sequence>
<comment type="caution">
    <text evidence="7">The sequence shown here is derived from an EMBL/GenBank/DDBJ whole genome shotgun (WGS) entry which is preliminary data.</text>
</comment>
<keyword evidence="4" id="KW-0862">Zinc</keyword>
<comment type="subcellular location">
    <subcellularLocation>
        <location evidence="1">Nucleus</location>
    </subcellularLocation>
</comment>
<evidence type="ECO:0000256" key="4">
    <source>
        <dbReference type="ARBA" id="ARBA00022833"/>
    </source>
</evidence>
<dbReference type="EMBL" id="JAEPRB010000030">
    <property type="protein sequence ID" value="KAG2225254.1"/>
    <property type="molecule type" value="Genomic_DNA"/>
</dbReference>
<evidence type="ECO:0000313" key="7">
    <source>
        <dbReference type="EMBL" id="KAG2225254.1"/>
    </source>
</evidence>
<keyword evidence="5" id="KW-0539">Nucleus</keyword>
<dbReference type="PANTHER" id="PTHR46481">
    <property type="entry name" value="ZINC FINGER BED DOMAIN-CONTAINING PROTEIN 4"/>
    <property type="match status" value="1"/>
</dbReference>
<evidence type="ECO:0000256" key="1">
    <source>
        <dbReference type="ARBA" id="ARBA00004123"/>
    </source>
</evidence>
<feature type="region of interest" description="Disordered" evidence="6">
    <location>
        <begin position="1"/>
        <end position="71"/>
    </location>
</feature>
<dbReference type="AlphaFoldDB" id="A0A8H7S7U6"/>
<keyword evidence="3" id="KW-0863">Zinc-finger</keyword>
<proteinExistence type="predicted"/>
<evidence type="ECO:0000256" key="6">
    <source>
        <dbReference type="SAM" id="MobiDB-lite"/>
    </source>
</evidence>
<evidence type="ECO:0000256" key="5">
    <source>
        <dbReference type="ARBA" id="ARBA00023242"/>
    </source>
</evidence>
<evidence type="ECO:0000256" key="2">
    <source>
        <dbReference type="ARBA" id="ARBA00022723"/>
    </source>
</evidence>
<evidence type="ECO:0000313" key="8">
    <source>
        <dbReference type="Proteomes" id="UP000646827"/>
    </source>
</evidence>
<evidence type="ECO:0008006" key="9">
    <source>
        <dbReference type="Google" id="ProtNLM"/>
    </source>
</evidence>
<dbReference type="PANTHER" id="PTHR46481:SF10">
    <property type="entry name" value="ZINC FINGER BED DOMAIN-CONTAINING PROTEIN 39"/>
    <property type="match status" value="1"/>
</dbReference>
<dbReference type="Proteomes" id="UP000646827">
    <property type="component" value="Unassembled WGS sequence"/>
</dbReference>
<evidence type="ECO:0000256" key="3">
    <source>
        <dbReference type="ARBA" id="ARBA00022771"/>
    </source>
</evidence>
<accession>A0A8H7S7U6</accession>
<feature type="compositionally biased region" description="Polar residues" evidence="6">
    <location>
        <begin position="1"/>
        <end position="11"/>
    </location>
</feature>
<organism evidence="7 8">
    <name type="scientific">Circinella minor</name>
    <dbReference type="NCBI Taxonomy" id="1195481"/>
    <lineage>
        <taxon>Eukaryota</taxon>
        <taxon>Fungi</taxon>
        <taxon>Fungi incertae sedis</taxon>
        <taxon>Mucoromycota</taxon>
        <taxon>Mucoromycotina</taxon>
        <taxon>Mucoromycetes</taxon>
        <taxon>Mucorales</taxon>
        <taxon>Lichtheimiaceae</taxon>
        <taxon>Circinella</taxon>
    </lineage>
</organism>
<protein>
    <recommendedName>
        <fullName evidence="9">BED-type domain-containing protein</fullName>
    </recommendedName>
</protein>
<dbReference type="GO" id="GO:0005634">
    <property type="term" value="C:nucleus"/>
    <property type="evidence" value="ECO:0007669"/>
    <property type="project" value="UniProtKB-SubCell"/>
</dbReference>
<dbReference type="InterPro" id="IPR052035">
    <property type="entry name" value="ZnF_BED_domain_contain"/>
</dbReference>
<dbReference type="GO" id="GO:0008270">
    <property type="term" value="F:zinc ion binding"/>
    <property type="evidence" value="ECO:0007669"/>
    <property type="project" value="UniProtKB-KW"/>
</dbReference>
<feature type="compositionally biased region" description="Low complexity" evidence="6">
    <location>
        <begin position="22"/>
        <end position="39"/>
    </location>
</feature>
<gene>
    <name evidence="7" type="ORF">INT45_001478</name>
</gene>
<dbReference type="OrthoDB" id="2288540at2759"/>
<name>A0A8H7S7U6_9FUNG</name>
<keyword evidence="2" id="KW-0479">Metal-binding</keyword>
<dbReference type="InterPro" id="IPR012337">
    <property type="entry name" value="RNaseH-like_sf"/>
</dbReference>
<dbReference type="SUPFAM" id="SSF53098">
    <property type="entry name" value="Ribonuclease H-like"/>
    <property type="match status" value="1"/>
</dbReference>
<keyword evidence="8" id="KW-1185">Reference proteome</keyword>